<dbReference type="Proteomes" id="UP001501461">
    <property type="component" value="Unassembled WGS sequence"/>
</dbReference>
<dbReference type="EMBL" id="BAAAMN010000005">
    <property type="protein sequence ID" value="GAA2025820.1"/>
    <property type="molecule type" value="Genomic_DNA"/>
</dbReference>
<sequence>MDVDAISKICERHYVKSLTLFGSALTNDFDPEHSDYDFLVEFLNEAPSRIRARMGLKSGLERLLKRDVYLVIGYNFSNPYFEAMVQANKYDIYMRSDVRTRVYDAIQVCILFLLQQGNHRTI</sequence>
<evidence type="ECO:0000313" key="3">
    <source>
        <dbReference type="Proteomes" id="UP001501461"/>
    </source>
</evidence>
<name>A0ABP5FHD0_9MICC</name>
<dbReference type="Pfam" id="PF01909">
    <property type="entry name" value="NTP_transf_2"/>
    <property type="match status" value="1"/>
</dbReference>
<reference evidence="3" key="1">
    <citation type="journal article" date="2019" name="Int. J. Syst. Evol. Microbiol.">
        <title>The Global Catalogue of Microorganisms (GCM) 10K type strain sequencing project: providing services to taxonomists for standard genome sequencing and annotation.</title>
        <authorList>
            <consortium name="The Broad Institute Genomics Platform"/>
            <consortium name="The Broad Institute Genome Sequencing Center for Infectious Disease"/>
            <person name="Wu L."/>
            <person name="Ma J."/>
        </authorList>
    </citation>
    <scope>NUCLEOTIDE SEQUENCE [LARGE SCALE GENOMIC DNA]</scope>
    <source>
        <strain evidence="3">JCM 13595</strain>
    </source>
</reference>
<accession>A0ABP5FHD0</accession>
<dbReference type="InterPro" id="IPR002934">
    <property type="entry name" value="Polymerase_NTP_transf_dom"/>
</dbReference>
<protein>
    <recommendedName>
        <fullName evidence="1">Polymerase nucleotidyl transferase domain-containing protein</fullName>
    </recommendedName>
</protein>
<evidence type="ECO:0000313" key="2">
    <source>
        <dbReference type="EMBL" id="GAA2025820.1"/>
    </source>
</evidence>
<gene>
    <name evidence="2" type="ORF">GCM10009720_01840</name>
</gene>
<organism evidence="2 3">
    <name type="scientific">Yaniella flava</name>
    <dbReference type="NCBI Taxonomy" id="287930"/>
    <lineage>
        <taxon>Bacteria</taxon>
        <taxon>Bacillati</taxon>
        <taxon>Actinomycetota</taxon>
        <taxon>Actinomycetes</taxon>
        <taxon>Micrococcales</taxon>
        <taxon>Micrococcaceae</taxon>
        <taxon>Yaniella</taxon>
    </lineage>
</organism>
<keyword evidence="3" id="KW-1185">Reference proteome</keyword>
<dbReference type="Gene3D" id="3.30.460.10">
    <property type="entry name" value="Beta Polymerase, domain 2"/>
    <property type="match status" value="1"/>
</dbReference>
<feature type="domain" description="Polymerase nucleotidyl transferase" evidence="1">
    <location>
        <begin position="6"/>
        <end position="81"/>
    </location>
</feature>
<dbReference type="SUPFAM" id="SSF81301">
    <property type="entry name" value="Nucleotidyltransferase"/>
    <property type="match status" value="1"/>
</dbReference>
<evidence type="ECO:0000259" key="1">
    <source>
        <dbReference type="Pfam" id="PF01909"/>
    </source>
</evidence>
<dbReference type="InterPro" id="IPR043519">
    <property type="entry name" value="NT_sf"/>
</dbReference>
<proteinExistence type="predicted"/>
<comment type="caution">
    <text evidence="2">The sequence shown here is derived from an EMBL/GenBank/DDBJ whole genome shotgun (WGS) entry which is preliminary data.</text>
</comment>